<dbReference type="Pfam" id="PF00561">
    <property type="entry name" value="Abhydrolase_1"/>
    <property type="match status" value="1"/>
</dbReference>
<protein>
    <submittedName>
        <fullName evidence="2">Hydrolase</fullName>
    </submittedName>
</protein>
<reference evidence="2 3" key="1">
    <citation type="submission" date="2016-03" db="EMBL/GenBank/DDBJ databases">
        <title>Genome sequence of Providencia stuartii strain, isolated from the salivary glands of larval Lucilia sericata.</title>
        <authorList>
            <person name="Yuan Y."/>
            <person name="Zhang Y."/>
            <person name="Fu S."/>
            <person name="Crippen T.L."/>
            <person name="Visi D."/>
            <person name="Benbow M.E."/>
            <person name="Allen M."/>
            <person name="Tomberlin J.K."/>
            <person name="Sze S.-H."/>
            <person name="Tarone A.M."/>
        </authorList>
    </citation>
    <scope>NUCLEOTIDE SEQUENCE [LARGE SCALE GENOMIC DNA]</scope>
    <source>
        <strain evidence="2 3">Crippen</strain>
    </source>
</reference>
<feature type="domain" description="AB hydrolase-1" evidence="1">
    <location>
        <begin position="31"/>
        <end position="258"/>
    </location>
</feature>
<dbReference type="PANTHER" id="PTHR43798:SF33">
    <property type="entry name" value="HYDROLASE, PUTATIVE (AFU_ORTHOLOGUE AFUA_2G14860)-RELATED"/>
    <property type="match status" value="1"/>
</dbReference>
<dbReference type="Gene3D" id="3.40.50.1820">
    <property type="entry name" value="alpha/beta hydrolase"/>
    <property type="match status" value="1"/>
</dbReference>
<dbReference type="SUPFAM" id="SSF53474">
    <property type="entry name" value="alpha/beta-Hydrolases"/>
    <property type="match status" value="1"/>
</dbReference>
<dbReference type="EMBL" id="LVIE01000035">
    <property type="protein sequence ID" value="OHT25440.1"/>
    <property type="molecule type" value="Genomic_DNA"/>
</dbReference>
<dbReference type="PANTHER" id="PTHR43798">
    <property type="entry name" value="MONOACYLGLYCEROL LIPASE"/>
    <property type="match status" value="1"/>
</dbReference>
<dbReference type="AlphaFoldDB" id="A0A1S1HYK3"/>
<comment type="caution">
    <text evidence="2">The sequence shown here is derived from an EMBL/GenBank/DDBJ whole genome shotgun (WGS) entry which is preliminary data.</text>
</comment>
<dbReference type="PRINTS" id="PR00111">
    <property type="entry name" value="ABHYDROLASE"/>
</dbReference>
<proteinExistence type="predicted"/>
<name>A0A1S1HYK3_PROST</name>
<evidence type="ECO:0000313" key="3">
    <source>
        <dbReference type="Proteomes" id="UP000179588"/>
    </source>
</evidence>
<keyword evidence="3" id="KW-1185">Reference proteome</keyword>
<dbReference type="InterPro" id="IPR029058">
    <property type="entry name" value="AB_hydrolase_fold"/>
</dbReference>
<dbReference type="GO" id="GO:0016787">
    <property type="term" value="F:hydrolase activity"/>
    <property type="evidence" value="ECO:0007669"/>
    <property type="project" value="UniProtKB-KW"/>
</dbReference>
<dbReference type="GO" id="GO:0016020">
    <property type="term" value="C:membrane"/>
    <property type="evidence" value="ECO:0007669"/>
    <property type="project" value="TreeGrafter"/>
</dbReference>
<keyword evidence="2" id="KW-0378">Hydrolase</keyword>
<sequence length="279" mass="30474">MKLPSEQLPVIQSAHFGQYFLNWREAGNGDAIILLHGISSGSASWVYQLADSSLTQHYRLIAWDAPGYLKSQALATEHPTAIDYADALAAFIDGLALNSVVLVGHSLGALMASAFAAKYPHKVTSLFLANPAQGYATKSPTEQQQIYQQRKDIVFNSGIEKYAQQRAAALLSPTATKQQIDWVRQTMSQLNPDGFLAAAWMLAHDDIGRYLDTFSGAVQMAVGLNDTITPPEKVQQLAQQKGCPLSYLEQAGHASYLDASQQFNRYLTQFLASHAAVEV</sequence>
<dbReference type="Proteomes" id="UP000179588">
    <property type="component" value="Unassembled WGS sequence"/>
</dbReference>
<dbReference type="InterPro" id="IPR050266">
    <property type="entry name" value="AB_hydrolase_sf"/>
</dbReference>
<evidence type="ECO:0000313" key="2">
    <source>
        <dbReference type="EMBL" id="OHT25440.1"/>
    </source>
</evidence>
<accession>A0A1S1HYK3</accession>
<organism evidence="2 3">
    <name type="scientific">Providencia stuartii</name>
    <dbReference type="NCBI Taxonomy" id="588"/>
    <lineage>
        <taxon>Bacteria</taxon>
        <taxon>Pseudomonadati</taxon>
        <taxon>Pseudomonadota</taxon>
        <taxon>Gammaproteobacteria</taxon>
        <taxon>Enterobacterales</taxon>
        <taxon>Morganellaceae</taxon>
        <taxon>Providencia</taxon>
    </lineage>
</organism>
<evidence type="ECO:0000259" key="1">
    <source>
        <dbReference type="Pfam" id="PF00561"/>
    </source>
</evidence>
<gene>
    <name evidence="2" type="ORF">A3Q29_14140</name>
</gene>
<dbReference type="InterPro" id="IPR000073">
    <property type="entry name" value="AB_hydrolase_1"/>
</dbReference>